<feature type="domain" description="DinB-like" evidence="1">
    <location>
        <begin position="24"/>
        <end position="147"/>
    </location>
</feature>
<sequence length="154" mass="18247">MKISNSITCRLKLQHETICEIIFDLDEQQLLKEIRPDKWSIHENIAHLARYQLVFMERINKILLTGNPSFGRYKAEDDPEFEGWRTRPTNDLIKQINADREDILRLIEGISETELNKTGTHPVYGNLNIMKWTEFFLLHEAHHLLTIFQLANYK</sequence>
<keyword evidence="3" id="KW-1185">Reference proteome</keyword>
<evidence type="ECO:0000313" key="2">
    <source>
        <dbReference type="EMBL" id="MDR6943507.1"/>
    </source>
</evidence>
<dbReference type="Pfam" id="PF12867">
    <property type="entry name" value="DinB_2"/>
    <property type="match status" value="1"/>
</dbReference>
<dbReference type="InterPro" id="IPR034660">
    <property type="entry name" value="DinB/YfiT-like"/>
</dbReference>
<comment type="caution">
    <text evidence="2">The sequence shown here is derived from an EMBL/GenBank/DDBJ whole genome shotgun (WGS) entry which is preliminary data.</text>
</comment>
<evidence type="ECO:0000313" key="3">
    <source>
        <dbReference type="Proteomes" id="UP001247620"/>
    </source>
</evidence>
<organism evidence="2 3">
    <name type="scientific">Mucilaginibacter pocheonensis</name>
    <dbReference type="NCBI Taxonomy" id="398050"/>
    <lineage>
        <taxon>Bacteria</taxon>
        <taxon>Pseudomonadati</taxon>
        <taxon>Bacteroidota</taxon>
        <taxon>Sphingobacteriia</taxon>
        <taxon>Sphingobacteriales</taxon>
        <taxon>Sphingobacteriaceae</taxon>
        <taxon>Mucilaginibacter</taxon>
    </lineage>
</organism>
<name>A0ABU1TDN2_9SPHI</name>
<dbReference type="Gene3D" id="1.20.120.450">
    <property type="entry name" value="dinb family like domain"/>
    <property type="match status" value="1"/>
</dbReference>
<dbReference type="EMBL" id="JAVDUU010000003">
    <property type="protein sequence ID" value="MDR6943507.1"/>
    <property type="molecule type" value="Genomic_DNA"/>
</dbReference>
<accession>A0ABU1TDN2</accession>
<dbReference type="Proteomes" id="UP001247620">
    <property type="component" value="Unassembled WGS sequence"/>
</dbReference>
<gene>
    <name evidence="2" type="ORF">J2W55_003360</name>
</gene>
<proteinExistence type="predicted"/>
<dbReference type="SUPFAM" id="SSF109854">
    <property type="entry name" value="DinB/YfiT-like putative metalloenzymes"/>
    <property type="match status" value="1"/>
</dbReference>
<dbReference type="RefSeq" id="WP_310097866.1">
    <property type="nucleotide sequence ID" value="NZ_JAVDUU010000003.1"/>
</dbReference>
<reference evidence="2 3" key="1">
    <citation type="submission" date="2023-07" db="EMBL/GenBank/DDBJ databases">
        <title>Sorghum-associated microbial communities from plants grown in Nebraska, USA.</title>
        <authorList>
            <person name="Schachtman D."/>
        </authorList>
    </citation>
    <scope>NUCLEOTIDE SEQUENCE [LARGE SCALE GENOMIC DNA]</scope>
    <source>
        <strain evidence="2 3">3262</strain>
    </source>
</reference>
<protein>
    <submittedName>
        <fullName evidence="2">Damage-inducible protein DinB</fullName>
    </submittedName>
</protein>
<evidence type="ECO:0000259" key="1">
    <source>
        <dbReference type="Pfam" id="PF12867"/>
    </source>
</evidence>
<dbReference type="InterPro" id="IPR024775">
    <property type="entry name" value="DinB-like"/>
</dbReference>